<dbReference type="PROSITE" id="PS51257">
    <property type="entry name" value="PROKAR_LIPOPROTEIN"/>
    <property type="match status" value="1"/>
</dbReference>
<dbReference type="AlphaFoldDB" id="A0A368JE98"/>
<dbReference type="EMBL" id="QOWE01000032">
    <property type="protein sequence ID" value="RCR65999.1"/>
    <property type="molecule type" value="Genomic_DNA"/>
</dbReference>
<protein>
    <recommendedName>
        <fullName evidence="3">DUF4595 domain-containing protein</fullName>
    </recommendedName>
</protein>
<name>A0A368JE98_9BACT</name>
<organism evidence="1 2">
    <name type="scientific">Larkinella punicea</name>
    <dbReference type="NCBI Taxonomy" id="2315727"/>
    <lineage>
        <taxon>Bacteria</taxon>
        <taxon>Pseudomonadati</taxon>
        <taxon>Bacteroidota</taxon>
        <taxon>Cytophagia</taxon>
        <taxon>Cytophagales</taxon>
        <taxon>Spirosomataceae</taxon>
        <taxon>Larkinella</taxon>
    </lineage>
</organism>
<gene>
    <name evidence="1" type="ORF">DUE52_28870</name>
</gene>
<evidence type="ECO:0000313" key="1">
    <source>
        <dbReference type="EMBL" id="RCR65999.1"/>
    </source>
</evidence>
<evidence type="ECO:0000313" key="2">
    <source>
        <dbReference type="Proteomes" id="UP000253383"/>
    </source>
</evidence>
<accession>A0A368JE98</accession>
<comment type="caution">
    <text evidence="1">The sequence shown here is derived from an EMBL/GenBank/DDBJ whole genome shotgun (WGS) entry which is preliminary data.</text>
</comment>
<keyword evidence="2" id="KW-1185">Reference proteome</keyword>
<proteinExistence type="predicted"/>
<dbReference type="Proteomes" id="UP000253383">
    <property type="component" value="Unassembled WGS sequence"/>
</dbReference>
<sequence length="280" mass="31922">MHSMYRFLLPTCFIFLLGSCTVQDHLNPEESNPCRVSYTLNRLDTYLIPPGETVTLGQQVTGISGSYFIVADILDLNGQQYAVNGKSEDLRSGGEESNAAFEYDSQGRLSKAVIRYRRPTATITTAYEYLSPTELQITQTDDYGHYPVPPSFTKIVPLNSLGLVIDPNVTYDAEGYVIRRGSTNYNIVNGNNVGNDAERYEYDLTKPNPIPNPFFFYGKKDKNLRTDIISLDTSTKIEFDLKYIYDEQGNLKYDILMFNYPDTDPRVRVHINKYEWSCPQ</sequence>
<evidence type="ECO:0008006" key="3">
    <source>
        <dbReference type="Google" id="ProtNLM"/>
    </source>
</evidence>
<reference evidence="1 2" key="1">
    <citation type="submission" date="2018-07" db="EMBL/GenBank/DDBJ databases">
        <title>Genome analysis of Larkinella rosea.</title>
        <authorList>
            <person name="Zhou Z."/>
            <person name="Wang G."/>
        </authorList>
    </citation>
    <scope>NUCLEOTIDE SEQUENCE [LARGE SCALE GENOMIC DNA]</scope>
    <source>
        <strain evidence="2">zzj9</strain>
    </source>
</reference>